<sequence>MSTPEESTPPTTTTTSAQDQPIDKLASVRERHAKETKALETKIASLLKSVEKASKAKKREMNSRISDMQSKLQFKHDEEIRKLEDDDQEDGISLERINALSLDDNDKTTSESSSTPAPAANTQKKKKPNKAKLRLQRREAEMQRMREEAEKEASGQVDMGAVEKEAIRELLGPMKLRVKEITADGHCLYNAISNQLNERYNQKVSHQELRQAAAKYMREHPDDFIPFLYKDDGDMFTAEDFEQYCNDIENTPRWGGQLEILALSRAKEVPVHIVQMGAPVLKVNEEDYPGKEPLKLAYHKHLYSLGAHYNSLLDL</sequence>
<feature type="region of interest" description="Disordered" evidence="1">
    <location>
        <begin position="52"/>
        <end position="156"/>
    </location>
</feature>
<dbReference type="EMBL" id="LK023357">
    <property type="protein sequence ID" value="CDS12465.1"/>
    <property type="molecule type" value="Genomic_DNA"/>
</dbReference>
<feature type="compositionally biased region" description="Basic residues" evidence="1">
    <location>
        <begin position="123"/>
        <end position="135"/>
    </location>
</feature>
<dbReference type="CDD" id="cd22748">
    <property type="entry name" value="OTU_OTUD6-like"/>
    <property type="match status" value="1"/>
</dbReference>
<feature type="compositionally biased region" description="Basic and acidic residues" evidence="1">
    <location>
        <begin position="26"/>
        <end position="36"/>
    </location>
</feature>
<dbReference type="AlphaFoldDB" id="A0A077WYY1"/>
<gene>
    <name evidence="3" type="ORF">LRAMOSA04659</name>
</gene>
<accession>A0A077WYY1</accession>
<dbReference type="InterPro" id="IPR050704">
    <property type="entry name" value="Peptidase_C85-like"/>
</dbReference>
<dbReference type="OrthoDB" id="415023at2759"/>
<name>A0A077WYY1_9FUNG</name>
<reference evidence="3" key="1">
    <citation type="journal article" date="2014" name="Genome Announc.">
        <title>De novo whole-genome sequence and genome annotation of Lichtheimia ramosa.</title>
        <authorList>
            <person name="Linde J."/>
            <person name="Schwartze V."/>
            <person name="Binder U."/>
            <person name="Lass-Florl C."/>
            <person name="Voigt K."/>
            <person name="Horn F."/>
        </authorList>
    </citation>
    <scope>NUCLEOTIDE SEQUENCE</scope>
    <source>
        <strain evidence="3">JMRC FSU:6197</strain>
    </source>
</reference>
<dbReference type="GO" id="GO:0004843">
    <property type="term" value="F:cysteine-type deubiquitinase activity"/>
    <property type="evidence" value="ECO:0007669"/>
    <property type="project" value="TreeGrafter"/>
</dbReference>
<dbReference type="InterPro" id="IPR038765">
    <property type="entry name" value="Papain-like_cys_pep_sf"/>
</dbReference>
<dbReference type="PANTHER" id="PTHR12419:SF10">
    <property type="entry name" value="DEUBIQUITINASE OTUD6B"/>
    <property type="match status" value="1"/>
</dbReference>
<feature type="compositionally biased region" description="Basic and acidic residues" evidence="1">
    <location>
        <begin position="74"/>
        <end position="84"/>
    </location>
</feature>
<dbReference type="PANTHER" id="PTHR12419">
    <property type="entry name" value="OTU DOMAIN CONTAINING PROTEIN"/>
    <property type="match status" value="1"/>
</dbReference>
<evidence type="ECO:0000259" key="2">
    <source>
        <dbReference type="PROSITE" id="PS50802"/>
    </source>
</evidence>
<feature type="compositionally biased region" description="Polar residues" evidence="1">
    <location>
        <begin position="63"/>
        <end position="72"/>
    </location>
</feature>
<dbReference type="Pfam" id="PF02338">
    <property type="entry name" value="OTU"/>
    <property type="match status" value="1"/>
</dbReference>
<feature type="region of interest" description="Disordered" evidence="1">
    <location>
        <begin position="1"/>
        <end position="36"/>
    </location>
</feature>
<dbReference type="InterPro" id="IPR003323">
    <property type="entry name" value="OTU_dom"/>
</dbReference>
<proteinExistence type="predicted"/>
<dbReference type="PROSITE" id="PS50802">
    <property type="entry name" value="OTU"/>
    <property type="match status" value="1"/>
</dbReference>
<dbReference type="Gene3D" id="3.90.70.80">
    <property type="match status" value="1"/>
</dbReference>
<evidence type="ECO:0000313" key="3">
    <source>
        <dbReference type="EMBL" id="CDS12465.1"/>
    </source>
</evidence>
<feature type="compositionally biased region" description="Basic and acidic residues" evidence="1">
    <location>
        <begin position="52"/>
        <end position="62"/>
    </location>
</feature>
<organism evidence="3">
    <name type="scientific">Lichtheimia ramosa</name>
    <dbReference type="NCBI Taxonomy" id="688394"/>
    <lineage>
        <taxon>Eukaryota</taxon>
        <taxon>Fungi</taxon>
        <taxon>Fungi incertae sedis</taxon>
        <taxon>Mucoromycota</taxon>
        <taxon>Mucoromycotina</taxon>
        <taxon>Mucoromycetes</taxon>
        <taxon>Mucorales</taxon>
        <taxon>Lichtheimiaceae</taxon>
        <taxon>Lichtheimia</taxon>
    </lineage>
</organism>
<protein>
    <recommendedName>
        <fullName evidence="2">OTU domain-containing protein</fullName>
    </recommendedName>
</protein>
<dbReference type="SUPFAM" id="SSF54001">
    <property type="entry name" value="Cysteine proteinases"/>
    <property type="match status" value="1"/>
</dbReference>
<feature type="compositionally biased region" description="Low complexity" evidence="1">
    <location>
        <begin position="110"/>
        <end position="122"/>
    </location>
</feature>
<feature type="domain" description="OTU" evidence="2">
    <location>
        <begin position="176"/>
        <end position="315"/>
    </location>
</feature>
<feature type="compositionally biased region" description="Basic and acidic residues" evidence="1">
    <location>
        <begin position="136"/>
        <end position="153"/>
    </location>
</feature>
<evidence type="ECO:0000256" key="1">
    <source>
        <dbReference type="SAM" id="MobiDB-lite"/>
    </source>
</evidence>
<dbReference type="GO" id="GO:0016579">
    <property type="term" value="P:protein deubiquitination"/>
    <property type="evidence" value="ECO:0007669"/>
    <property type="project" value="TreeGrafter"/>
</dbReference>
<feature type="compositionally biased region" description="Low complexity" evidence="1">
    <location>
        <begin position="1"/>
        <end position="16"/>
    </location>
</feature>